<dbReference type="EMBL" id="JACGWJ010000013">
    <property type="protein sequence ID" value="KAL0379258.1"/>
    <property type="molecule type" value="Genomic_DNA"/>
</dbReference>
<dbReference type="AlphaFoldDB" id="A0AAW2RGS5"/>
<proteinExistence type="predicted"/>
<sequence>MNLFDGCVRHEEEITLAVVRCERRMDGEETGGEGVQSQNGEGGRSGHRLVENRWVRVPIGLLEGWADEWWLSDGVRASDKPALCQGVVTA</sequence>
<comment type="caution">
    <text evidence="1">The sequence shown here is derived from an EMBL/GenBank/DDBJ whole genome shotgun (WGS) entry which is preliminary data.</text>
</comment>
<accession>A0AAW2RGS5</accession>
<reference evidence="1" key="1">
    <citation type="submission" date="2020-06" db="EMBL/GenBank/DDBJ databases">
        <authorList>
            <person name="Li T."/>
            <person name="Hu X."/>
            <person name="Zhang T."/>
            <person name="Song X."/>
            <person name="Zhang H."/>
            <person name="Dai N."/>
            <person name="Sheng W."/>
            <person name="Hou X."/>
            <person name="Wei L."/>
        </authorList>
    </citation>
    <scope>NUCLEOTIDE SEQUENCE</scope>
    <source>
        <strain evidence="1">G02</strain>
        <tissue evidence="1">Leaf</tissue>
    </source>
</reference>
<evidence type="ECO:0000313" key="1">
    <source>
        <dbReference type="EMBL" id="KAL0379258.1"/>
    </source>
</evidence>
<gene>
    <name evidence="1" type="ORF">Sradi_3231300</name>
</gene>
<name>A0AAW2RGS5_SESRA</name>
<reference evidence="1" key="2">
    <citation type="journal article" date="2024" name="Plant">
        <title>Genomic evolution and insights into agronomic trait innovations of Sesamum species.</title>
        <authorList>
            <person name="Miao H."/>
            <person name="Wang L."/>
            <person name="Qu L."/>
            <person name="Liu H."/>
            <person name="Sun Y."/>
            <person name="Le M."/>
            <person name="Wang Q."/>
            <person name="Wei S."/>
            <person name="Zheng Y."/>
            <person name="Lin W."/>
            <person name="Duan Y."/>
            <person name="Cao H."/>
            <person name="Xiong S."/>
            <person name="Wang X."/>
            <person name="Wei L."/>
            <person name="Li C."/>
            <person name="Ma Q."/>
            <person name="Ju M."/>
            <person name="Zhao R."/>
            <person name="Li G."/>
            <person name="Mu C."/>
            <person name="Tian Q."/>
            <person name="Mei H."/>
            <person name="Zhang T."/>
            <person name="Gao T."/>
            <person name="Zhang H."/>
        </authorList>
    </citation>
    <scope>NUCLEOTIDE SEQUENCE</scope>
    <source>
        <strain evidence="1">G02</strain>
    </source>
</reference>
<protein>
    <submittedName>
        <fullName evidence="1">Uncharacterized protein</fullName>
    </submittedName>
</protein>
<organism evidence="1">
    <name type="scientific">Sesamum radiatum</name>
    <name type="common">Black benniseed</name>
    <dbReference type="NCBI Taxonomy" id="300843"/>
    <lineage>
        <taxon>Eukaryota</taxon>
        <taxon>Viridiplantae</taxon>
        <taxon>Streptophyta</taxon>
        <taxon>Embryophyta</taxon>
        <taxon>Tracheophyta</taxon>
        <taxon>Spermatophyta</taxon>
        <taxon>Magnoliopsida</taxon>
        <taxon>eudicotyledons</taxon>
        <taxon>Gunneridae</taxon>
        <taxon>Pentapetalae</taxon>
        <taxon>asterids</taxon>
        <taxon>lamiids</taxon>
        <taxon>Lamiales</taxon>
        <taxon>Pedaliaceae</taxon>
        <taxon>Sesamum</taxon>
    </lineage>
</organism>